<dbReference type="Proteomes" id="UP000450676">
    <property type="component" value="Unassembled WGS sequence"/>
</dbReference>
<dbReference type="AlphaFoldDB" id="A0A7X4H9T0"/>
<dbReference type="EMBL" id="WWCU01000006">
    <property type="protein sequence ID" value="MYN07290.1"/>
    <property type="molecule type" value="Genomic_DNA"/>
</dbReference>
<evidence type="ECO:0000313" key="2">
    <source>
        <dbReference type="Proteomes" id="UP000450676"/>
    </source>
</evidence>
<sequence>MATEQDLQALSPSDRERLERLAALAERTPLETLYFVQRDGFEECEESVRENLLAEQSILEQGTVSNDEVMAETRRMIDRYARQKQAAK</sequence>
<keyword evidence="2" id="KW-1185">Reference proteome</keyword>
<comment type="caution">
    <text evidence="1">The sequence shown here is derived from an EMBL/GenBank/DDBJ whole genome shotgun (WGS) entry which is preliminary data.</text>
</comment>
<organism evidence="1 2">
    <name type="scientific">Pseudoduganella aquatica</name>
    <dbReference type="NCBI Taxonomy" id="2660641"/>
    <lineage>
        <taxon>Bacteria</taxon>
        <taxon>Pseudomonadati</taxon>
        <taxon>Pseudomonadota</taxon>
        <taxon>Betaproteobacteria</taxon>
        <taxon>Burkholderiales</taxon>
        <taxon>Oxalobacteraceae</taxon>
        <taxon>Telluria group</taxon>
        <taxon>Pseudoduganella</taxon>
    </lineage>
</organism>
<proteinExistence type="predicted"/>
<dbReference type="RefSeq" id="WP_161071653.1">
    <property type="nucleotide sequence ID" value="NZ_WWCU01000006.1"/>
</dbReference>
<protein>
    <submittedName>
        <fullName evidence="1">Uncharacterized protein</fullName>
    </submittedName>
</protein>
<accession>A0A7X4H9T0</accession>
<evidence type="ECO:0000313" key="1">
    <source>
        <dbReference type="EMBL" id="MYN07290.1"/>
    </source>
</evidence>
<gene>
    <name evidence="1" type="ORF">GTP77_08050</name>
</gene>
<name>A0A7X4H9T0_9BURK</name>
<reference evidence="1 2" key="1">
    <citation type="submission" date="2019-12" db="EMBL/GenBank/DDBJ databases">
        <title>Novel species isolated from a subtropical stream in China.</title>
        <authorList>
            <person name="Lu H."/>
        </authorList>
    </citation>
    <scope>NUCLEOTIDE SEQUENCE [LARGE SCALE GENOMIC DNA]</scope>
    <source>
        <strain evidence="1 2">FT127W</strain>
    </source>
</reference>